<reference evidence="15" key="1">
    <citation type="submission" date="2023-04" db="EMBL/GenBank/DDBJ databases">
        <title>Sphingomonas sp. MAHUQ-71 isolated from rice field.</title>
        <authorList>
            <person name="Huq M.A."/>
        </authorList>
    </citation>
    <scope>NUCLEOTIDE SEQUENCE</scope>
    <source>
        <strain evidence="15">MAHUQ-71</strain>
    </source>
</reference>
<evidence type="ECO:0000256" key="1">
    <source>
        <dbReference type="ARBA" id="ARBA00004571"/>
    </source>
</evidence>
<keyword evidence="16" id="KW-1185">Reference proteome</keyword>
<comment type="subcellular location">
    <subcellularLocation>
        <location evidence="1 11">Cell outer membrane</location>
        <topology evidence="1 11">Multi-pass membrane protein</topology>
    </subcellularLocation>
</comment>
<keyword evidence="15" id="KW-0675">Receptor</keyword>
<proteinExistence type="inferred from homology"/>
<name>A0ABT6N5P9_9SPHN</name>
<feature type="domain" description="TonB-dependent receptor plug" evidence="14">
    <location>
        <begin position="111"/>
        <end position="220"/>
    </location>
</feature>
<dbReference type="Pfam" id="PF00593">
    <property type="entry name" value="TonB_dep_Rec_b-barrel"/>
    <property type="match status" value="1"/>
</dbReference>
<evidence type="ECO:0000256" key="10">
    <source>
        <dbReference type="ARBA" id="ARBA00023237"/>
    </source>
</evidence>
<dbReference type="Pfam" id="PF07715">
    <property type="entry name" value="Plug"/>
    <property type="match status" value="1"/>
</dbReference>
<evidence type="ECO:0000256" key="8">
    <source>
        <dbReference type="ARBA" id="ARBA00023077"/>
    </source>
</evidence>
<dbReference type="EMBL" id="JARYGZ010000003">
    <property type="protein sequence ID" value="MDH7640439.1"/>
    <property type="molecule type" value="Genomic_DNA"/>
</dbReference>
<dbReference type="PANTHER" id="PTHR32552:SF81">
    <property type="entry name" value="TONB-DEPENDENT OUTER MEMBRANE RECEPTOR"/>
    <property type="match status" value="1"/>
</dbReference>
<sequence length="750" mass="78711">MAIDIPAQPLRSAVVSLGTSANATIGISDASLGAVVTRPVRGRLTVAEALARMTNGTVATFVQVDSQTFRIVRKPVPARRPGGRPVPARPSMGAEQPAEIIVSGSKRSAPLDDYPGSISDVDVATIRPGTLIHGSEALVDRVPVLTSTHLGPGRNKLFIRGIADSSFNGPTQATVGQYLGDVRLTYSAPDPDLALYDVKSVEVLEGPQGTLYGAGSLGGVIRLEPNAPVLDRWSGAIAAGGTATAHGAPGVDGDLLINAPLVTDRLALRMVAYGSIDGGYINDPGRDLRAINRTTTRGGRATLRFAPASDWTIDAGGVLQFIDSRDGQYGLRGFPPYERSSVIAQPFDNDYALGSLVVRHTMGSTTLTSATSVISHDVGSTYDASPSAAEPTRYQEDHGISVFSNETRLAHSASNGGGWVAGVELLRSSDKLRRTLGPVGADASLTGTSNTVEEASLFGEATVRLLPRLFATGGGRIGFTRQTGGVLDSGTGDDHRHDVSILPSGGLLWKLRPKLSLFVRYQEGYRPGGLAVQASSVQRFEADSVATWEAGVRLGDPESKFMASASLSYAHWEDIQADLVDTNGLPFTTNIGSGRVVGLEILSSWRPFRSLSIDGALFLNDSNLSKPAAAFAGEKDATLPNIADLTARAGLAWHGTILRQPFDLTASINYVGHSRLGVGAALDLKQGGYADTALGVSIPIGRFTISIDVSNLLGTRGNIFSFGDPFGVATGDQVTPLRPRSVRFGGAFAF</sequence>
<keyword evidence="6" id="KW-0408">Iron</keyword>
<dbReference type="Proteomes" id="UP001160625">
    <property type="component" value="Unassembled WGS sequence"/>
</dbReference>
<accession>A0ABT6N5P9</accession>
<gene>
    <name evidence="15" type="ORF">QGN17_17020</name>
</gene>
<comment type="caution">
    <text evidence="15">The sequence shown here is derived from an EMBL/GenBank/DDBJ whole genome shotgun (WGS) entry which is preliminary data.</text>
</comment>
<evidence type="ECO:0000256" key="2">
    <source>
        <dbReference type="ARBA" id="ARBA00022448"/>
    </source>
</evidence>
<evidence type="ECO:0000256" key="7">
    <source>
        <dbReference type="ARBA" id="ARBA00023065"/>
    </source>
</evidence>
<organism evidence="15 16">
    <name type="scientific">Sphingomonas oryzagri</name>
    <dbReference type="NCBI Taxonomy" id="3042314"/>
    <lineage>
        <taxon>Bacteria</taxon>
        <taxon>Pseudomonadati</taxon>
        <taxon>Pseudomonadota</taxon>
        <taxon>Alphaproteobacteria</taxon>
        <taxon>Sphingomonadales</taxon>
        <taxon>Sphingomonadaceae</taxon>
        <taxon>Sphingomonas</taxon>
    </lineage>
</organism>
<feature type="domain" description="TonB-dependent receptor-like beta-barrel" evidence="13">
    <location>
        <begin position="279"/>
        <end position="712"/>
    </location>
</feature>
<dbReference type="RefSeq" id="WP_281045803.1">
    <property type="nucleotide sequence ID" value="NZ_JARYGZ010000003.1"/>
</dbReference>
<evidence type="ECO:0000313" key="16">
    <source>
        <dbReference type="Proteomes" id="UP001160625"/>
    </source>
</evidence>
<evidence type="ECO:0000256" key="9">
    <source>
        <dbReference type="ARBA" id="ARBA00023136"/>
    </source>
</evidence>
<keyword evidence="7" id="KW-0406">Ion transport</keyword>
<dbReference type="InterPro" id="IPR036942">
    <property type="entry name" value="Beta-barrel_TonB_sf"/>
</dbReference>
<dbReference type="Gene3D" id="2.40.170.20">
    <property type="entry name" value="TonB-dependent receptor, beta-barrel domain"/>
    <property type="match status" value="1"/>
</dbReference>
<evidence type="ECO:0000256" key="6">
    <source>
        <dbReference type="ARBA" id="ARBA00023004"/>
    </source>
</evidence>
<keyword evidence="9 11" id="KW-0472">Membrane</keyword>
<evidence type="ECO:0000256" key="11">
    <source>
        <dbReference type="PROSITE-ProRule" id="PRU01360"/>
    </source>
</evidence>
<evidence type="ECO:0000313" key="15">
    <source>
        <dbReference type="EMBL" id="MDH7640439.1"/>
    </source>
</evidence>
<evidence type="ECO:0000259" key="13">
    <source>
        <dbReference type="Pfam" id="PF00593"/>
    </source>
</evidence>
<dbReference type="InterPro" id="IPR000531">
    <property type="entry name" value="Beta-barrel_TonB"/>
</dbReference>
<dbReference type="InterPro" id="IPR012910">
    <property type="entry name" value="Plug_dom"/>
</dbReference>
<dbReference type="PANTHER" id="PTHR32552">
    <property type="entry name" value="FERRICHROME IRON RECEPTOR-RELATED"/>
    <property type="match status" value="1"/>
</dbReference>
<evidence type="ECO:0000256" key="12">
    <source>
        <dbReference type="RuleBase" id="RU003357"/>
    </source>
</evidence>
<protein>
    <submittedName>
        <fullName evidence="15">TonB-dependent receptor</fullName>
    </submittedName>
</protein>
<keyword evidence="5 11" id="KW-0812">Transmembrane</keyword>
<dbReference type="InterPro" id="IPR039426">
    <property type="entry name" value="TonB-dep_rcpt-like"/>
</dbReference>
<evidence type="ECO:0000256" key="5">
    <source>
        <dbReference type="ARBA" id="ARBA00022692"/>
    </source>
</evidence>
<dbReference type="SUPFAM" id="SSF56935">
    <property type="entry name" value="Porins"/>
    <property type="match status" value="1"/>
</dbReference>
<keyword evidence="10 11" id="KW-0998">Cell outer membrane</keyword>
<keyword evidence="3 11" id="KW-1134">Transmembrane beta strand</keyword>
<comment type="similarity">
    <text evidence="11 12">Belongs to the TonB-dependent receptor family.</text>
</comment>
<evidence type="ECO:0000256" key="3">
    <source>
        <dbReference type="ARBA" id="ARBA00022452"/>
    </source>
</evidence>
<keyword evidence="4" id="KW-0410">Iron transport</keyword>
<dbReference type="Gene3D" id="3.55.50.30">
    <property type="match status" value="1"/>
</dbReference>
<dbReference type="PROSITE" id="PS52016">
    <property type="entry name" value="TONB_DEPENDENT_REC_3"/>
    <property type="match status" value="1"/>
</dbReference>
<keyword evidence="8 12" id="KW-0798">TonB box</keyword>
<evidence type="ECO:0000259" key="14">
    <source>
        <dbReference type="Pfam" id="PF07715"/>
    </source>
</evidence>
<evidence type="ECO:0000256" key="4">
    <source>
        <dbReference type="ARBA" id="ARBA00022496"/>
    </source>
</evidence>
<keyword evidence="2 11" id="KW-0813">Transport</keyword>